<gene>
    <name evidence="1" type="ORF">METZ01_LOCUS45739</name>
</gene>
<dbReference type="EMBL" id="UINC01002098">
    <property type="protein sequence ID" value="SUZ92885.1"/>
    <property type="molecule type" value="Genomic_DNA"/>
</dbReference>
<name>A0A381RM00_9ZZZZ</name>
<dbReference type="AlphaFoldDB" id="A0A381RM00"/>
<reference evidence="1" key="1">
    <citation type="submission" date="2018-05" db="EMBL/GenBank/DDBJ databases">
        <authorList>
            <person name="Lanie J.A."/>
            <person name="Ng W.-L."/>
            <person name="Kazmierczak K.M."/>
            <person name="Andrzejewski T.M."/>
            <person name="Davidsen T.M."/>
            <person name="Wayne K.J."/>
            <person name="Tettelin H."/>
            <person name="Glass J.I."/>
            <person name="Rusch D."/>
            <person name="Podicherti R."/>
            <person name="Tsui H.-C.T."/>
            <person name="Winkler M.E."/>
        </authorList>
    </citation>
    <scope>NUCLEOTIDE SEQUENCE</scope>
</reference>
<proteinExistence type="predicted"/>
<organism evidence="1">
    <name type="scientific">marine metagenome</name>
    <dbReference type="NCBI Taxonomy" id="408172"/>
    <lineage>
        <taxon>unclassified sequences</taxon>
        <taxon>metagenomes</taxon>
        <taxon>ecological metagenomes</taxon>
    </lineage>
</organism>
<sequence length="85" mass="9496">MQTGILKYLMVLAVSCCLTSSFVVSQEDETIDIESVATKSQEEIDRELQQELERIQAAYEEETLEEFTPSESLSADVAVSFPSDI</sequence>
<evidence type="ECO:0000313" key="1">
    <source>
        <dbReference type="EMBL" id="SUZ92885.1"/>
    </source>
</evidence>
<protein>
    <submittedName>
        <fullName evidence="1">Uncharacterized protein</fullName>
    </submittedName>
</protein>
<accession>A0A381RM00</accession>